<evidence type="ECO:0000313" key="2">
    <source>
        <dbReference type="EMBL" id="KIK73700.1"/>
    </source>
</evidence>
<dbReference type="AlphaFoldDB" id="A0A0D0D938"/>
<dbReference type="HOGENOM" id="CLU_2997396_0_0_1"/>
<proteinExistence type="predicted"/>
<accession>A0A0D0D938</accession>
<organism evidence="2 3">
    <name type="scientific">Paxillus rubicundulus Ve08.2h10</name>
    <dbReference type="NCBI Taxonomy" id="930991"/>
    <lineage>
        <taxon>Eukaryota</taxon>
        <taxon>Fungi</taxon>
        <taxon>Dikarya</taxon>
        <taxon>Basidiomycota</taxon>
        <taxon>Agaricomycotina</taxon>
        <taxon>Agaricomycetes</taxon>
        <taxon>Agaricomycetidae</taxon>
        <taxon>Boletales</taxon>
        <taxon>Paxilineae</taxon>
        <taxon>Paxillaceae</taxon>
        <taxon>Paxillus</taxon>
    </lineage>
</organism>
<dbReference type="Pfam" id="PF25597">
    <property type="entry name" value="SH3_retrovirus"/>
    <property type="match status" value="1"/>
</dbReference>
<feature type="domain" description="Retroviral polymerase SH3-like" evidence="1">
    <location>
        <begin position="1"/>
        <end position="36"/>
    </location>
</feature>
<reference evidence="2 3" key="1">
    <citation type="submission" date="2014-04" db="EMBL/GenBank/DDBJ databases">
        <authorList>
            <consortium name="DOE Joint Genome Institute"/>
            <person name="Kuo A."/>
            <person name="Kohler A."/>
            <person name="Jargeat P."/>
            <person name="Nagy L.G."/>
            <person name="Floudas D."/>
            <person name="Copeland A."/>
            <person name="Barry K.W."/>
            <person name="Cichocki N."/>
            <person name="Veneault-Fourrey C."/>
            <person name="LaButti K."/>
            <person name="Lindquist E.A."/>
            <person name="Lipzen A."/>
            <person name="Lundell T."/>
            <person name="Morin E."/>
            <person name="Murat C."/>
            <person name="Sun H."/>
            <person name="Tunlid A."/>
            <person name="Henrissat B."/>
            <person name="Grigoriev I.V."/>
            <person name="Hibbett D.S."/>
            <person name="Martin F."/>
            <person name="Nordberg H.P."/>
            <person name="Cantor M.N."/>
            <person name="Hua S.X."/>
        </authorList>
    </citation>
    <scope>NUCLEOTIDE SEQUENCE [LARGE SCALE GENOMIC DNA]</scope>
    <source>
        <strain evidence="2 3">Ve08.2h10</strain>
    </source>
</reference>
<dbReference type="Proteomes" id="UP000054538">
    <property type="component" value="Unassembled WGS sequence"/>
</dbReference>
<feature type="non-terminal residue" evidence="2">
    <location>
        <position position="1"/>
    </location>
</feature>
<dbReference type="InParanoid" id="A0A0D0D938"/>
<evidence type="ECO:0000259" key="1">
    <source>
        <dbReference type="Pfam" id="PF25597"/>
    </source>
</evidence>
<dbReference type="EMBL" id="KN829498">
    <property type="protein sequence ID" value="KIK73700.1"/>
    <property type="molecule type" value="Genomic_DNA"/>
</dbReference>
<evidence type="ECO:0000313" key="3">
    <source>
        <dbReference type="Proteomes" id="UP000054538"/>
    </source>
</evidence>
<dbReference type="InterPro" id="IPR057670">
    <property type="entry name" value="SH3_retrovirus"/>
</dbReference>
<dbReference type="OrthoDB" id="2610795at2759"/>
<gene>
    <name evidence="2" type="ORF">PAXRUDRAFT_73368</name>
</gene>
<sequence>MIGYIYGQQAYKLLDVERRTIISSRHVTFDETVPYTGTISACDLAPWNVPTVEGQWEGLLP</sequence>
<reference evidence="3" key="2">
    <citation type="submission" date="2015-01" db="EMBL/GenBank/DDBJ databases">
        <title>Evolutionary Origins and Diversification of the Mycorrhizal Mutualists.</title>
        <authorList>
            <consortium name="DOE Joint Genome Institute"/>
            <consortium name="Mycorrhizal Genomics Consortium"/>
            <person name="Kohler A."/>
            <person name="Kuo A."/>
            <person name="Nagy L.G."/>
            <person name="Floudas D."/>
            <person name="Copeland A."/>
            <person name="Barry K.W."/>
            <person name="Cichocki N."/>
            <person name="Veneault-Fourrey C."/>
            <person name="LaButti K."/>
            <person name="Lindquist E.A."/>
            <person name="Lipzen A."/>
            <person name="Lundell T."/>
            <person name="Morin E."/>
            <person name="Murat C."/>
            <person name="Riley R."/>
            <person name="Ohm R."/>
            <person name="Sun H."/>
            <person name="Tunlid A."/>
            <person name="Henrissat B."/>
            <person name="Grigoriev I.V."/>
            <person name="Hibbett D.S."/>
            <person name="Martin F."/>
        </authorList>
    </citation>
    <scope>NUCLEOTIDE SEQUENCE [LARGE SCALE GENOMIC DNA]</scope>
    <source>
        <strain evidence="3">Ve08.2h10</strain>
    </source>
</reference>
<protein>
    <recommendedName>
        <fullName evidence="1">Retroviral polymerase SH3-like domain-containing protein</fullName>
    </recommendedName>
</protein>
<keyword evidence="3" id="KW-1185">Reference proteome</keyword>
<name>A0A0D0D938_9AGAM</name>